<evidence type="ECO:0000313" key="5">
    <source>
        <dbReference type="EMBL" id="WGS64386.1"/>
    </source>
</evidence>
<dbReference type="InterPro" id="IPR002890">
    <property type="entry name" value="MG2"/>
</dbReference>
<dbReference type="Pfam" id="PF07703">
    <property type="entry name" value="A2M_BRD"/>
    <property type="match status" value="1"/>
</dbReference>
<dbReference type="PANTHER" id="PTHR11412">
    <property type="entry name" value="MACROGLOBULIN / COMPLEMENT"/>
    <property type="match status" value="1"/>
</dbReference>
<dbReference type="InterPro" id="IPR011626">
    <property type="entry name" value="Alpha-macroglobulin_TED"/>
</dbReference>
<feature type="domain" description="Alpha-2-macroglobulin" evidence="4">
    <location>
        <begin position="676"/>
        <end position="764"/>
    </location>
</feature>
<reference evidence="5 6" key="1">
    <citation type="submission" date="2021-02" db="EMBL/GenBank/DDBJ databases">
        <title>Characterization of Marinitoga sp. nov. str. BP5-C20A.</title>
        <authorList>
            <person name="Erauso G."/>
            <person name="Postec A."/>
        </authorList>
    </citation>
    <scope>NUCLEOTIDE SEQUENCE [LARGE SCALE GENOMIC DNA]</scope>
    <source>
        <strain evidence="5 6">BP5-C20A</strain>
    </source>
</reference>
<dbReference type="Pfam" id="PF01835">
    <property type="entry name" value="MG2"/>
    <property type="match status" value="1"/>
</dbReference>
<sequence>MKKLLVFTIFIFSLTNVFSYVYMGNKQLYPGENAVIHGYNENIIEMKVYKIIDPMEIFVQKTRIKDLNKYFLYSKNIRIKNNKYYEKIKKEGVYLFELKGKETTYYNIIIIRKIDFISIYDGKNLKLKVVDLKYGNLSKADVFLIDKNNKTLQYKDISEINVRIYNLKKIIVRKNDSYAVKEFYNQYKIYTDNRIVVITDKPIYKPGDNLHVKIHLFNEKENIYSPAKNEKVTIKLKGPDDLKLFDREISTDEFGGASLDYKLNVELPVGYYSLIVSYGNEEEYHGFYLQNYIKPEYKTFLSADKDYYFSNDIIHFKIKLKYYNEEPVKNAQVAYYIRFYPLNSNNQNMIYHGVSFTNNNGEIHLPIKVKSQDNGYYVLQIVSTDESQRQMEDELSVKVYNGKYLIKTNDYYYQSKLNNKFTIYGTVTDINNNPVSGDIKVEIFDESNNIIKSSINSFEKNFSLPIVLAKEGSYKIKLSYKDSYTYVYTYTSKYYQEEKDIKYAIKNNIIQLINFNGYAYLCGRLLYDEGNILKIPKQTLENNLFVVAFYIDNHKIIKKIKRIDLNQNRNLVFSIKLSKDTYKPKDFVELEIHSNEDAEFSIATVDEAIFALSNDNFDFEKILYPKLYNPEISIDTSDKYFFYNIRATLPISKNALASTKAVNSQKSNTREFFPDTALWLPSVKTKNGYAKITFENPDSITKFRLTVNGVSKNSVGTKTKSYISTKDFYIRPILPKFAIKGDSFEFPVILYNNTKNNIKINYNVNSELNISPKAGVVEIPHNSSKYIKLKLKTSEKGKYSILFDFKKDIVKLNFNVYNNILKRNEKEIVQSNEGSVFEVNTLIKDNIYELLKYPYNCTEQSVSSIFPAVLNGYKNIQNNIFRLYKYQNDDGGWGWWPNDKSNPYLTAYVLELFHYIDNVDKNIIENGLNYLKENILNSRYKGYVWYVLKLYGVEINIKPENAFDLLFLSFYDNNAFKDLKKKIKTINNIAYLEYNDNNYFISPIEINSWLLKLLSEKSEKELSLKVLKYLLLNKWYSTKDKARATIALLDFSDLKFDNLKVIKKDIINKENVDEGIKIEKTLYKNYPIFITQDKNKYLVDAFMPINKNYIPENINILPTNIVEKREDEYIWLYKGKDEKFQIYNKYFEISKGELKVDNTNYGHPYSLRAFKNKIYIHTSKGLFEIISNSKIDENITDFAIYNGNIIILKNNQLIMNNKIIEVNENIYYIDALNGEIYLFGNAMYRLNNKSLEYILPISASRLLGENTYYGVVKFEGNSLPLMNFGKFKISFKTGAHKIFISDILKTRIKFISQIPAYLTFEDPIIGASQILINYNENTIKPSYKFYYNWYNKWNYWYSAYQINKNKISFFSNGFNKGVFDYYWKPTAVGDYMLLHTVGYSMYWSGVYGSSKIFNIHIYDN</sequence>
<proteinExistence type="inferred from homology"/>
<keyword evidence="3" id="KW-0882">Thioester bond</keyword>
<dbReference type="SMART" id="SM01360">
    <property type="entry name" value="A2M"/>
    <property type="match status" value="1"/>
</dbReference>
<dbReference type="Gene3D" id="2.20.130.20">
    <property type="match status" value="1"/>
</dbReference>
<keyword evidence="6" id="KW-1185">Reference proteome</keyword>
<accession>A0ABY8PP17</accession>
<dbReference type="EMBL" id="CP069362">
    <property type="protein sequence ID" value="WGS64386.1"/>
    <property type="molecule type" value="Genomic_DNA"/>
</dbReference>
<dbReference type="Gene3D" id="2.60.40.1930">
    <property type="match status" value="1"/>
</dbReference>
<dbReference type="Pfam" id="PF00207">
    <property type="entry name" value="A2M"/>
    <property type="match status" value="1"/>
</dbReference>
<evidence type="ECO:0000313" key="6">
    <source>
        <dbReference type="Proteomes" id="UP001232493"/>
    </source>
</evidence>
<dbReference type="RefSeq" id="WP_280998005.1">
    <property type="nucleotide sequence ID" value="NZ_CP069362.1"/>
</dbReference>
<evidence type="ECO:0000259" key="4">
    <source>
        <dbReference type="SMART" id="SM01360"/>
    </source>
</evidence>
<dbReference type="Gene3D" id="1.50.10.20">
    <property type="match status" value="1"/>
</dbReference>
<gene>
    <name evidence="5" type="ORF">JRV97_08390</name>
</gene>
<comment type="similarity">
    <text evidence="1">Belongs to the protease inhibitor I39 (alpha-2-macroglobulin) family. Bacterial alpha-2-macroglobulin subfamily.</text>
</comment>
<evidence type="ECO:0000256" key="1">
    <source>
        <dbReference type="ARBA" id="ARBA00010556"/>
    </source>
</evidence>
<protein>
    <recommendedName>
        <fullName evidence="4">Alpha-2-macroglobulin domain-containing protein</fullName>
    </recommendedName>
</protein>
<keyword evidence="2" id="KW-0732">Signal</keyword>
<dbReference type="Proteomes" id="UP001232493">
    <property type="component" value="Chromosome"/>
</dbReference>
<dbReference type="SUPFAM" id="SSF48239">
    <property type="entry name" value="Terpenoid cyclases/Protein prenyltransferases"/>
    <property type="match status" value="1"/>
</dbReference>
<dbReference type="Pfam" id="PF07678">
    <property type="entry name" value="TED_complement"/>
    <property type="match status" value="1"/>
</dbReference>
<evidence type="ECO:0000256" key="2">
    <source>
        <dbReference type="ARBA" id="ARBA00022729"/>
    </source>
</evidence>
<dbReference type="PANTHER" id="PTHR11412:SF136">
    <property type="entry name" value="CD109 ANTIGEN"/>
    <property type="match status" value="1"/>
</dbReference>
<name>A0ABY8PP17_9BACT</name>
<dbReference type="InterPro" id="IPR008930">
    <property type="entry name" value="Terpenoid_cyclase/PrenylTrfase"/>
</dbReference>
<organism evidence="5 6">
    <name type="scientific">Marinitoga aeolica</name>
    <dbReference type="NCBI Taxonomy" id="2809031"/>
    <lineage>
        <taxon>Bacteria</taxon>
        <taxon>Thermotogati</taxon>
        <taxon>Thermotogota</taxon>
        <taxon>Thermotogae</taxon>
        <taxon>Petrotogales</taxon>
        <taxon>Petrotogaceae</taxon>
        <taxon>Marinitoga</taxon>
    </lineage>
</organism>
<dbReference type="InterPro" id="IPR001599">
    <property type="entry name" value="Macroglobln_a2"/>
</dbReference>
<dbReference type="InterPro" id="IPR050473">
    <property type="entry name" value="A2M/Complement_sys"/>
</dbReference>
<evidence type="ECO:0000256" key="3">
    <source>
        <dbReference type="ARBA" id="ARBA00022966"/>
    </source>
</evidence>
<dbReference type="InterPro" id="IPR011625">
    <property type="entry name" value="A2M_N_BRD"/>
</dbReference>
<dbReference type="CDD" id="cd02891">
    <property type="entry name" value="A2M_like"/>
    <property type="match status" value="1"/>
</dbReference>